<dbReference type="InterPro" id="IPR046867">
    <property type="entry name" value="AldOxase/xan_DH_MoCoBD2"/>
</dbReference>
<dbReference type="Gene3D" id="3.90.1170.50">
    <property type="entry name" value="Aldehyde oxidase/xanthine dehydrogenase, a/b hammerhead"/>
    <property type="match status" value="2"/>
</dbReference>
<dbReference type="Pfam" id="PF02738">
    <property type="entry name" value="MoCoBD_1"/>
    <property type="match status" value="1"/>
</dbReference>
<reference evidence="2 3" key="1">
    <citation type="submission" date="2019-09" db="EMBL/GenBank/DDBJ databases">
        <authorList>
            <person name="Depoorter E."/>
        </authorList>
    </citation>
    <scope>NUCLEOTIDE SEQUENCE [LARGE SCALE GENOMIC DNA]</scope>
    <source>
        <strain evidence="2">R-39750</strain>
    </source>
</reference>
<evidence type="ECO:0000259" key="1">
    <source>
        <dbReference type="SMART" id="SM01008"/>
    </source>
</evidence>
<dbReference type="PANTHER" id="PTHR47495">
    <property type="entry name" value="ALDEHYDE DEHYDROGENASE"/>
    <property type="match status" value="1"/>
</dbReference>
<dbReference type="PANTHER" id="PTHR47495:SF1">
    <property type="entry name" value="BLL3820 PROTEIN"/>
    <property type="match status" value="1"/>
</dbReference>
<dbReference type="AlphaFoldDB" id="A0A6P3BY92"/>
<protein>
    <submittedName>
        <fullName evidence="2">Aldehyde dehydrogenase</fullName>
    </submittedName>
</protein>
<dbReference type="InterPro" id="IPR012368">
    <property type="entry name" value="OxRdtase_Mopterin-bd_su_IorB"/>
</dbReference>
<gene>
    <name evidence="2" type="ORF">BLA39750_07753</name>
</gene>
<dbReference type="InterPro" id="IPR037165">
    <property type="entry name" value="AldOxase/xan_DH_Mopterin-bd_sf"/>
</dbReference>
<dbReference type="Gene3D" id="3.30.365.10">
    <property type="entry name" value="Aldehyde oxidase/xanthine dehydrogenase, molybdopterin binding domain"/>
    <property type="match status" value="4"/>
</dbReference>
<dbReference type="EMBL" id="CABVQN010000071">
    <property type="protein sequence ID" value="VWD63624.1"/>
    <property type="molecule type" value="Genomic_DNA"/>
</dbReference>
<evidence type="ECO:0000313" key="3">
    <source>
        <dbReference type="Proteomes" id="UP000494110"/>
    </source>
</evidence>
<dbReference type="InterPro" id="IPR008274">
    <property type="entry name" value="AldOxase/xan_DH_MoCoBD1"/>
</dbReference>
<dbReference type="SUPFAM" id="SSF56003">
    <property type="entry name" value="Molybdenum cofactor-binding domain"/>
    <property type="match status" value="2"/>
</dbReference>
<dbReference type="RefSeq" id="WP_175016602.1">
    <property type="nucleotide sequence ID" value="NZ_CABVQN010000071.1"/>
</dbReference>
<organism evidence="2 3">
    <name type="scientific">Burkholderia lata (strain ATCC 17760 / DSM 23089 / LMG 22485 / NCIMB 9086 / R18194 / 383)</name>
    <dbReference type="NCBI Taxonomy" id="482957"/>
    <lineage>
        <taxon>Bacteria</taxon>
        <taxon>Pseudomonadati</taxon>
        <taxon>Pseudomonadota</taxon>
        <taxon>Betaproteobacteria</taxon>
        <taxon>Burkholderiales</taxon>
        <taxon>Burkholderiaceae</taxon>
        <taxon>Burkholderia</taxon>
        <taxon>Burkholderia cepacia complex</taxon>
    </lineage>
</organism>
<feature type="domain" description="Aldehyde oxidase/xanthine dehydrogenase a/b hammerhead" evidence="1">
    <location>
        <begin position="198"/>
        <end position="284"/>
    </location>
</feature>
<dbReference type="SMART" id="SM01008">
    <property type="entry name" value="Ald_Xan_dh_C"/>
    <property type="match status" value="1"/>
</dbReference>
<dbReference type="Proteomes" id="UP000494110">
    <property type="component" value="Unassembled WGS sequence"/>
</dbReference>
<dbReference type="SUPFAM" id="SSF54665">
    <property type="entry name" value="CO dehydrogenase molybdoprotein N-domain-like"/>
    <property type="match status" value="1"/>
</dbReference>
<name>A0A6P3BY92_BURL3</name>
<evidence type="ECO:0000313" key="2">
    <source>
        <dbReference type="EMBL" id="VWD63624.1"/>
    </source>
</evidence>
<proteinExistence type="predicted"/>
<dbReference type="PIRSF" id="PIRSF036389">
    <property type="entry name" value="IOR_B"/>
    <property type="match status" value="1"/>
</dbReference>
<accession>A0A6P3BY92</accession>
<sequence length="761" mass="81111">MNRSELLARNGCLTVIRPPAPPVKPAPGQPGSLSSYVPGLPEVFVAILDDGRILAFNGHVDLGTGIRTSLAQIVAEELDVPAARVTMVLGDTAATPNQGPTIASATIQISATPLRCAAAQARHALLALAAERFGVDVAQLHIDDATISANGQTATFATLVAAHRIALTLDLNTRTKDPARYRIVGKSSPRVDLPAKATGQLTFVHDMRVPGMLHGRVVRPPYAGHDSGAFVGTSLVDVDRASVADVPGLVAVVAIGDFVGVVAEREEHAIRAARQLRVTWRPLPALPPLDEPVAAIAAAPAKRRVLLDEGDVDAARAQPDTITLSRTYAWPFQMHGSIGPSCALADYREPGDGRITVWSGTQNPVSLRYDLATLVARDEADFDVVRMEAAGCYGRNGADDVCGDALLLSRAVGRPVRVQLSRADEHLWEPKGTGQLMQVTGTVTRDGRLLGYDFTTRYPSNDAPLLAALLTGTIAPEPRVFEMGDRTAVSPYASPHRRFVCEDLAPLVRASWLRGVSALPNSFAHDAFVDECAALTGVDPLAFRLRHLQDTRATELLQAVADRAGWTPGARRTPHEPAPSRVVRGRGIAYARYVHSRFPGFGAAWSAWIVDLSVDRVSGEIRIERVTVGQDTGTMINPDGVRHQIHGNVIQVLSRTLKERVRFADGKVASREWASYPILTFAEVPDVDVVLMPRQGEPPLGAGESASVPGPAAVANALFDATGVRFYAPPFAPETIRAALRDAGRLMTADAAGAQAATSTA</sequence>
<dbReference type="Pfam" id="PF20256">
    <property type="entry name" value="MoCoBD_2"/>
    <property type="match status" value="2"/>
</dbReference>
<dbReference type="GO" id="GO:0016491">
    <property type="term" value="F:oxidoreductase activity"/>
    <property type="evidence" value="ECO:0007669"/>
    <property type="project" value="InterPro"/>
</dbReference>
<dbReference type="InterPro" id="IPR000674">
    <property type="entry name" value="Ald_Oxase/Xan_DH_a/b"/>
</dbReference>
<dbReference type="InterPro" id="IPR052516">
    <property type="entry name" value="N-heterocyclic_Hydroxylase"/>
</dbReference>
<dbReference type="InterPro" id="IPR036856">
    <property type="entry name" value="Ald_Oxase/Xan_DH_a/b_sf"/>
</dbReference>